<protein>
    <recommendedName>
        <fullName evidence="5">Electron transfer flavoprotein-ubiquinone oxidoreductase</fullName>
        <shortName evidence="5">ETF-QO</shortName>
        <ecNumber evidence="5">1.5.5.1</ecNumber>
    </recommendedName>
</protein>
<dbReference type="EMBL" id="AP019416">
    <property type="protein sequence ID" value="BBI50327.1"/>
    <property type="molecule type" value="Genomic_DNA"/>
</dbReference>
<dbReference type="Gene3D" id="3.30.9.90">
    <property type="match status" value="1"/>
</dbReference>
<comment type="cofactor">
    <cofactor evidence="5">
        <name>[4Fe-4S] cluster</name>
        <dbReference type="ChEBI" id="CHEBI:49883"/>
    </cofactor>
    <text evidence="5">Binds 1 [4Fe-4S] cluster.</text>
</comment>
<keyword evidence="5" id="KW-0411">Iron-sulfur</keyword>
<evidence type="ECO:0000313" key="8">
    <source>
        <dbReference type="Proteomes" id="UP000289555"/>
    </source>
</evidence>
<evidence type="ECO:0000259" key="6">
    <source>
        <dbReference type="Pfam" id="PF21162"/>
    </source>
</evidence>
<dbReference type="PANTHER" id="PTHR10617">
    <property type="entry name" value="ELECTRON TRANSFER FLAVOPROTEIN-UBIQUINONE OXIDOREDUCTASE"/>
    <property type="match status" value="1"/>
</dbReference>
<evidence type="ECO:0000256" key="5">
    <source>
        <dbReference type="RuleBase" id="RU366068"/>
    </source>
</evidence>
<accession>A0ABM7GI44</accession>
<gene>
    <name evidence="7" type="ORF">HORIV_27480</name>
</gene>
<keyword evidence="8" id="KW-1185">Reference proteome</keyword>
<comment type="cofactor">
    <cofactor evidence="1 5">
        <name>FAD</name>
        <dbReference type="ChEBI" id="CHEBI:57692"/>
    </cofactor>
</comment>
<dbReference type="InterPro" id="IPR040156">
    <property type="entry name" value="ETF-QO"/>
</dbReference>
<dbReference type="Pfam" id="PF21162">
    <property type="entry name" value="ETFQO_UQ-bd"/>
    <property type="match status" value="1"/>
</dbReference>
<keyword evidence="5" id="KW-0249">Electron transport</keyword>
<keyword evidence="5" id="KW-0813">Transport</keyword>
<comment type="catalytic activity">
    <reaction evidence="5">
        <text>a ubiquinone + reduced [electron-transfer flavoprotein] = a ubiquinol + oxidized [electron-transfer flavoprotein] + H(+)</text>
        <dbReference type="Rhea" id="RHEA:24052"/>
        <dbReference type="Rhea" id="RHEA-COMP:9565"/>
        <dbReference type="Rhea" id="RHEA-COMP:9566"/>
        <dbReference type="Rhea" id="RHEA-COMP:10685"/>
        <dbReference type="Rhea" id="RHEA-COMP:10686"/>
        <dbReference type="ChEBI" id="CHEBI:15378"/>
        <dbReference type="ChEBI" id="CHEBI:16389"/>
        <dbReference type="ChEBI" id="CHEBI:17976"/>
        <dbReference type="ChEBI" id="CHEBI:57692"/>
        <dbReference type="ChEBI" id="CHEBI:58307"/>
        <dbReference type="EC" id="1.5.5.1"/>
    </reaction>
</comment>
<organism evidence="7 8">
    <name type="scientific">Vreelandella olivaria</name>
    <dbReference type="NCBI Taxonomy" id="390919"/>
    <lineage>
        <taxon>Bacteria</taxon>
        <taxon>Pseudomonadati</taxon>
        <taxon>Pseudomonadota</taxon>
        <taxon>Gammaproteobacteria</taxon>
        <taxon>Oceanospirillales</taxon>
        <taxon>Halomonadaceae</taxon>
        <taxon>Vreelandella</taxon>
    </lineage>
</organism>
<comment type="function">
    <text evidence="5">Accepts electrons from ETF and reduces ubiquinone.</text>
</comment>
<evidence type="ECO:0000256" key="3">
    <source>
        <dbReference type="ARBA" id="ARBA00022827"/>
    </source>
</evidence>
<proteinExistence type="predicted"/>
<evidence type="ECO:0000256" key="1">
    <source>
        <dbReference type="ARBA" id="ARBA00001974"/>
    </source>
</evidence>
<keyword evidence="3 5" id="KW-0274">FAD</keyword>
<evidence type="ECO:0000256" key="4">
    <source>
        <dbReference type="ARBA" id="ARBA00023002"/>
    </source>
</evidence>
<keyword evidence="5" id="KW-0830">Ubiquinone</keyword>
<dbReference type="SUPFAM" id="SSF54373">
    <property type="entry name" value="FAD-linked reductases, C-terminal domain"/>
    <property type="match status" value="1"/>
</dbReference>
<evidence type="ECO:0000256" key="2">
    <source>
        <dbReference type="ARBA" id="ARBA00022630"/>
    </source>
</evidence>
<keyword evidence="5" id="KW-0479">Metal-binding</keyword>
<reference evidence="8" key="1">
    <citation type="journal article" date="2019" name="Microbiol. Resour. Announc.">
        <title>Complete Genome Sequence of Halomonas olivaria, a Moderately Halophilic Bacterium Isolated from Olive Processing Effluents, Obtained by Nanopore Sequencing.</title>
        <authorList>
            <person name="Nagata S."/>
            <person name="Ii K.M."/>
            <person name="Tsukimi T."/>
            <person name="Miura M.C."/>
            <person name="Galipon J."/>
            <person name="Arakawa K."/>
        </authorList>
    </citation>
    <scope>NUCLEOTIDE SEQUENCE [LARGE SCALE GENOMIC DNA]</scope>
    <source>
        <strain evidence="8">TYRC17</strain>
    </source>
</reference>
<keyword evidence="4 5" id="KW-0560">Oxidoreductase</keyword>
<name>A0ABM7GI44_9GAMM</name>
<feature type="domain" description="ETF-QO/FixC ubiquinone-binding" evidence="6">
    <location>
        <begin position="20"/>
        <end position="113"/>
    </location>
</feature>
<dbReference type="InterPro" id="IPR049398">
    <property type="entry name" value="ETF-QO/FixC_UQ-bd"/>
</dbReference>
<dbReference type="Proteomes" id="UP000289555">
    <property type="component" value="Chromosome"/>
</dbReference>
<dbReference type="EC" id="1.5.5.1" evidence="5"/>
<keyword evidence="2 5" id="KW-0285">Flavoprotein</keyword>
<sequence length="123" mass="13952">MGKRLIKDFSLDVGRDPQHYGIGLKELWDVPADKHEPGLVLHGSGWPLDKNAHGGWFLYHAENQQVVVGLIMDLGYQNPWLSPFDEFQRMKHHPVISQYLEDGKRVAYGARAITKGALTAYLK</sequence>
<dbReference type="PANTHER" id="PTHR10617:SF107">
    <property type="entry name" value="ELECTRON TRANSFER FLAVOPROTEIN-UBIQUINONE OXIDOREDUCTASE, MITOCHONDRIAL"/>
    <property type="match status" value="1"/>
</dbReference>
<evidence type="ECO:0000313" key="7">
    <source>
        <dbReference type="EMBL" id="BBI50327.1"/>
    </source>
</evidence>
<keyword evidence="5" id="KW-0408">Iron</keyword>